<dbReference type="InterPro" id="IPR012749">
    <property type="entry name" value="WecE-like"/>
</dbReference>
<dbReference type="EC" id="2.6.1.59" evidence="3"/>
<comment type="caution">
    <text evidence="3">The sequence shown here is derived from an EMBL/GenBank/DDBJ whole genome shotgun (WGS) entry which is preliminary data.</text>
</comment>
<dbReference type="InterPro" id="IPR000653">
    <property type="entry name" value="DegT/StrS_aminotransferase"/>
</dbReference>
<dbReference type="Gene3D" id="3.90.1150.10">
    <property type="entry name" value="Aspartate Aminotransferase, domain 1"/>
    <property type="match status" value="1"/>
</dbReference>
<accession>A0ABT9B7M4</accession>
<evidence type="ECO:0000313" key="4">
    <source>
        <dbReference type="Proteomes" id="UP001176429"/>
    </source>
</evidence>
<organism evidence="3 4">
    <name type="scientific">Hymenobacter aranciens</name>
    <dbReference type="NCBI Taxonomy" id="3063996"/>
    <lineage>
        <taxon>Bacteria</taxon>
        <taxon>Pseudomonadati</taxon>
        <taxon>Bacteroidota</taxon>
        <taxon>Cytophagia</taxon>
        <taxon>Cytophagales</taxon>
        <taxon>Hymenobacteraceae</taxon>
        <taxon>Hymenobacter</taxon>
    </lineage>
</organism>
<evidence type="ECO:0000256" key="2">
    <source>
        <dbReference type="RuleBase" id="RU004508"/>
    </source>
</evidence>
<keyword evidence="2" id="KW-0663">Pyridoxal phosphate</keyword>
<dbReference type="PANTHER" id="PTHR30244">
    <property type="entry name" value="TRANSAMINASE"/>
    <property type="match status" value="1"/>
</dbReference>
<dbReference type="PIRSF" id="PIRSF000390">
    <property type="entry name" value="PLP_StrS"/>
    <property type="match status" value="1"/>
</dbReference>
<dbReference type="Proteomes" id="UP001176429">
    <property type="component" value="Unassembled WGS sequence"/>
</dbReference>
<gene>
    <name evidence="3" type="primary">rffA</name>
    <name evidence="3" type="synonym">fcnA</name>
    <name evidence="3" type="synonym">wecE</name>
    <name evidence="3" type="ORF">Q5H93_05460</name>
</gene>
<dbReference type="EMBL" id="JAUQSY010000003">
    <property type="protein sequence ID" value="MDO7874172.1"/>
    <property type="molecule type" value="Genomic_DNA"/>
</dbReference>
<dbReference type="NCBIfam" id="NF008687">
    <property type="entry name" value="PRK11706.1"/>
    <property type="match status" value="1"/>
</dbReference>
<dbReference type="InterPro" id="IPR015424">
    <property type="entry name" value="PyrdxlP-dep_Trfase"/>
</dbReference>
<dbReference type="NCBIfam" id="TIGR02379">
    <property type="entry name" value="ECA_wecE"/>
    <property type="match status" value="1"/>
</dbReference>
<sequence>MLPTIPFNKPYLSGPETRYIEEAVRSGKISGDGVFTKKCHQFFEQNLGFAKVLLTTSCTDALEMAAILLDLQPGDEVIVPSYTFVSTPNAFVLRGAKIVFADSTAENPNIDASSLESLVTPRTRAIVPVHYAGIACDMDAIQAVAARHGLAVVEDAAQAIDSYYKGRPLGSIGELAAFSFHETKNIISGEGGLLAINDLQYAQRAEIIREKGTNRSSFFRGEVDKYGWVDIGSSFLPSDIIAAFLWAQLEHLESIQGQRKAIWERYYAAFAPLTTQGIGLPQVPDYATNNGHMFYLVTRSLEERTALIDHLKHRQILPVFHYLSLHKSPFYANKHDGRALPWADHYTDCLVRLPLYYELDESLQRRVTDGVLEFYAGR</sequence>
<name>A0ABT9B7M4_9BACT</name>
<dbReference type="GO" id="GO:0019180">
    <property type="term" value="F:dTDP-4-amino-4,6-dideoxygalactose transaminase activity"/>
    <property type="evidence" value="ECO:0007669"/>
    <property type="project" value="UniProtKB-EC"/>
</dbReference>
<comment type="similarity">
    <text evidence="1 2">Belongs to the DegT/DnrJ/EryC1 family.</text>
</comment>
<keyword evidence="3" id="KW-0032">Aminotransferase</keyword>
<dbReference type="SUPFAM" id="SSF53383">
    <property type="entry name" value="PLP-dependent transferases"/>
    <property type="match status" value="1"/>
</dbReference>
<keyword evidence="4" id="KW-1185">Reference proteome</keyword>
<evidence type="ECO:0000313" key="3">
    <source>
        <dbReference type="EMBL" id="MDO7874172.1"/>
    </source>
</evidence>
<dbReference type="RefSeq" id="WP_305005488.1">
    <property type="nucleotide sequence ID" value="NZ_JAUQSY010000003.1"/>
</dbReference>
<dbReference type="PANTHER" id="PTHR30244:SF34">
    <property type="entry name" value="DTDP-4-AMINO-4,6-DIDEOXYGALACTOSE TRANSAMINASE"/>
    <property type="match status" value="1"/>
</dbReference>
<dbReference type="Gene3D" id="3.40.640.10">
    <property type="entry name" value="Type I PLP-dependent aspartate aminotransferase-like (Major domain)"/>
    <property type="match status" value="1"/>
</dbReference>
<protein>
    <submittedName>
        <fullName evidence="3">dTDP-4-amino-4,6-dideoxygalactose transaminase</fullName>
        <ecNumber evidence="3">2.6.1.59</ecNumber>
    </submittedName>
</protein>
<dbReference type="InterPro" id="IPR015421">
    <property type="entry name" value="PyrdxlP-dep_Trfase_major"/>
</dbReference>
<keyword evidence="3" id="KW-0808">Transferase</keyword>
<dbReference type="CDD" id="cd00616">
    <property type="entry name" value="AHBA_syn"/>
    <property type="match status" value="1"/>
</dbReference>
<dbReference type="InterPro" id="IPR015422">
    <property type="entry name" value="PyrdxlP-dep_Trfase_small"/>
</dbReference>
<dbReference type="Pfam" id="PF01041">
    <property type="entry name" value="DegT_DnrJ_EryC1"/>
    <property type="match status" value="1"/>
</dbReference>
<evidence type="ECO:0000256" key="1">
    <source>
        <dbReference type="ARBA" id="ARBA00037999"/>
    </source>
</evidence>
<reference evidence="3" key="1">
    <citation type="submission" date="2023-07" db="EMBL/GenBank/DDBJ databases">
        <authorList>
            <person name="Kim M.K."/>
        </authorList>
    </citation>
    <scope>NUCLEOTIDE SEQUENCE</scope>
    <source>
        <strain evidence="3">ASUV-10-1</strain>
    </source>
</reference>
<proteinExistence type="inferred from homology"/>